<sequence>MQLFDMINSNLAIYEIVCGTANTVTPQKKSPLQLQEGARAAALPRERWPETSWGRVIDSASARIHSSLISLSS</sequence>
<feature type="non-terminal residue" evidence="1">
    <location>
        <position position="73"/>
    </location>
</feature>
<dbReference type="EMBL" id="CP097511">
    <property type="protein sequence ID" value="URE44758.1"/>
    <property type="molecule type" value="Genomic_DNA"/>
</dbReference>
<evidence type="ECO:0000313" key="1">
    <source>
        <dbReference type="EMBL" id="URE44758.1"/>
    </source>
</evidence>
<keyword evidence="2" id="KW-1185">Reference proteome</keyword>
<organism evidence="1 2">
    <name type="scientific">Musa troglodytarum</name>
    <name type="common">fe'i banana</name>
    <dbReference type="NCBI Taxonomy" id="320322"/>
    <lineage>
        <taxon>Eukaryota</taxon>
        <taxon>Viridiplantae</taxon>
        <taxon>Streptophyta</taxon>
        <taxon>Embryophyta</taxon>
        <taxon>Tracheophyta</taxon>
        <taxon>Spermatophyta</taxon>
        <taxon>Magnoliopsida</taxon>
        <taxon>Liliopsida</taxon>
        <taxon>Zingiberales</taxon>
        <taxon>Musaceae</taxon>
        <taxon>Musa</taxon>
    </lineage>
</organism>
<accession>A0A9E7I8R1</accession>
<gene>
    <name evidence="1" type="ORF">MUK42_13538</name>
</gene>
<proteinExistence type="predicted"/>
<dbReference type="OrthoDB" id="436852at2759"/>
<dbReference type="AlphaFoldDB" id="A0A9E7I8R1"/>
<reference evidence="1" key="1">
    <citation type="submission" date="2022-05" db="EMBL/GenBank/DDBJ databases">
        <title>The Musa troglodytarum L. genome provides insights into the mechanism of non-climacteric behaviour and enrichment of carotenoids.</title>
        <authorList>
            <person name="Wang J."/>
        </authorList>
    </citation>
    <scope>NUCLEOTIDE SEQUENCE</scope>
    <source>
        <tissue evidence="1">Leaf</tissue>
    </source>
</reference>
<dbReference type="Proteomes" id="UP001055439">
    <property type="component" value="Chromosome 9"/>
</dbReference>
<protein>
    <submittedName>
        <fullName evidence="1">Uncharacterized protein</fullName>
    </submittedName>
</protein>
<evidence type="ECO:0000313" key="2">
    <source>
        <dbReference type="Proteomes" id="UP001055439"/>
    </source>
</evidence>
<name>A0A9E7I8R1_9LILI</name>